<dbReference type="HOGENOM" id="CLU_1227509_0_0_1"/>
<protein>
    <recommendedName>
        <fullName evidence="3">Rhodanese domain-containing protein</fullName>
    </recommendedName>
</protein>
<dbReference type="eggNOG" id="ENOG502QRM8">
    <property type="taxonomic scope" value="Eukaryota"/>
</dbReference>
<name>W1PKK9_AMBTC</name>
<dbReference type="InterPro" id="IPR036873">
    <property type="entry name" value="Rhodanese-like_dom_sf"/>
</dbReference>
<accession>W1PKK9</accession>
<gene>
    <name evidence="1" type="ORF">AMTR_s00166p00078300</name>
</gene>
<keyword evidence="2" id="KW-1185">Reference proteome</keyword>
<dbReference type="STRING" id="13333.W1PKK9"/>
<proteinExistence type="predicted"/>
<dbReference type="Gramene" id="ERN10547">
    <property type="protein sequence ID" value="ERN10547"/>
    <property type="gene ID" value="AMTR_s00166p00078300"/>
</dbReference>
<dbReference type="AlphaFoldDB" id="W1PKK9"/>
<dbReference type="EMBL" id="KI392824">
    <property type="protein sequence ID" value="ERN10547.1"/>
    <property type="molecule type" value="Genomic_DNA"/>
</dbReference>
<evidence type="ECO:0008006" key="3">
    <source>
        <dbReference type="Google" id="ProtNLM"/>
    </source>
</evidence>
<dbReference type="PANTHER" id="PTHR45187">
    <property type="entry name" value="RHODANESE-LIKE DOMAIN-CONTAINING PROTEIN 11, CHLOROPLASTIC"/>
    <property type="match status" value="1"/>
</dbReference>
<sequence length="226" mass="25412">MEALRIPSLDTTNFCISPSAVGKTRKLRAGYLLPKLSSGPFHGSLLRPHRSHCPPCLIRMEADDPAKQMKEMADARKRWDKLTHETSGQHPGNDMCQHPELGQKVEARVHHECTVVLTLQIREGKVKALTPREAGYAIQLSNKSLLDVRPSIEHKKAWVKGSTWIPIFDVDNNLEFGTLSKKITNFVMGGWWSGVPVFSYDKQFISKVEKKFPKDADLIVACQKGL</sequence>
<dbReference type="SUPFAM" id="SSF52821">
    <property type="entry name" value="Rhodanese/Cell cycle control phosphatase"/>
    <property type="match status" value="1"/>
</dbReference>
<dbReference type="InterPro" id="IPR044664">
    <property type="entry name" value="STR11-like"/>
</dbReference>
<dbReference type="Proteomes" id="UP000017836">
    <property type="component" value="Unassembled WGS sequence"/>
</dbReference>
<dbReference type="Gene3D" id="3.40.250.10">
    <property type="entry name" value="Rhodanese-like domain"/>
    <property type="match status" value="1"/>
</dbReference>
<evidence type="ECO:0000313" key="1">
    <source>
        <dbReference type="EMBL" id="ERN10547.1"/>
    </source>
</evidence>
<reference evidence="2" key="1">
    <citation type="journal article" date="2013" name="Science">
        <title>The Amborella genome and the evolution of flowering plants.</title>
        <authorList>
            <consortium name="Amborella Genome Project"/>
        </authorList>
    </citation>
    <scope>NUCLEOTIDE SEQUENCE [LARGE SCALE GENOMIC DNA]</scope>
</reference>
<organism evidence="1 2">
    <name type="scientific">Amborella trichopoda</name>
    <dbReference type="NCBI Taxonomy" id="13333"/>
    <lineage>
        <taxon>Eukaryota</taxon>
        <taxon>Viridiplantae</taxon>
        <taxon>Streptophyta</taxon>
        <taxon>Embryophyta</taxon>
        <taxon>Tracheophyta</taxon>
        <taxon>Spermatophyta</taxon>
        <taxon>Magnoliopsida</taxon>
        <taxon>Amborellales</taxon>
        <taxon>Amborellaceae</taxon>
        <taxon>Amborella</taxon>
    </lineage>
</organism>
<feature type="non-terminal residue" evidence="1">
    <location>
        <position position="226"/>
    </location>
</feature>
<evidence type="ECO:0000313" key="2">
    <source>
        <dbReference type="Proteomes" id="UP000017836"/>
    </source>
</evidence>
<dbReference type="PANTHER" id="PTHR45187:SF2">
    <property type="entry name" value="RHODANESE-LIKE DOMAIN-CONTAINING PROTEIN 11, CHLOROPLASTIC"/>
    <property type="match status" value="1"/>
</dbReference>